<evidence type="ECO:0000313" key="1">
    <source>
        <dbReference type="EMBL" id="GBN66186.1"/>
    </source>
</evidence>
<protein>
    <submittedName>
        <fullName evidence="1">Uncharacterized protein</fullName>
    </submittedName>
</protein>
<comment type="caution">
    <text evidence="1">The sequence shown here is derived from an EMBL/GenBank/DDBJ whole genome shotgun (WGS) entry which is preliminary data.</text>
</comment>
<accession>A0A4Y2QSF0</accession>
<dbReference type="Proteomes" id="UP000499080">
    <property type="component" value="Unassembled WGS sequence"/>
</dbReference>
<name>A0A4Y2QSF0_ARAVE</name>
<dbReference type="EMBL" id="BGPR01014670">
    <property type="protein sequence ID" value="GBN66186.1"/>
    <property type="molecule type" value="Genomic_DNA"/>
</dbReference>
<gene>
    <name evidence="1" type="ORF">AVEN_140089_1</name>
</gene>
<organism evidence="1 2">
    <name type="scientific">Araneus ventricosus</name>
    <name type="common">Orbweaver spider</name>
    <name type="synonym">Epeira ventricosa</name>
    <dbReference type="NCBI Taxonomy" id="182803"/>
    <lineage>
        <taxon>Eukaryota</taxon>
        <taxon>Metazoa</taxon>
        <taxon>Ecdysozoa</taxon>
        <taxon>Arthropoda</taxon>
        <taxon>Chelicerata</taxon>
        <taxon>Arachnida</taxon>
        <taxon>Araneae</taxon>
        <taxon>Araneomorphae</taxon>
        <taxon>Entelegynae</taxon>
        <taxon>Araneoidea</taxon>
        <taxon>Araneidae</taxon>
        <taxon>Araneus</taxon>
    </lineage>
</organism>
<sequence>MPISFSTVTTKNEPMHTFLNWTPPRAAKTSSRLIRSKLRLLHPICYATRCRYVSAMLPQFFYERMQLIQQPVGTARSCSPFVDSLLFDVRYFTEMVEPPHKATTALYGPTTGDKA</sequence>
<proteinExistence type="predicted"/>
<evidence type="ECO:0000313" key="2">
    <source>
        <dbReference type="Proteomes" id="UP000499080"/>
    </source>
</evidence>
<keyword evidence="2" id="KW-1185">Reference proteome</keyword>
<reference evidence="1 2" key="1">
    <citation type="journal article" date="2019" name="Sci. Rep.">
        <title>Orb-weaving spider Araneus ventricosus genome elucidates the spidroin gene catalogue.</title>
        <authorList>
            <person name="Kono N."/>
            <person name="Nakamura H."/>
            <person name="Ohtoshi R."/>
            <person name="Moran D.A.P."/>
            <person name="Shinohara A."/>
            <person name="Yoshida Y."/>
            <person name="Fujiwara M."/>
            <person name="Mori M."/>
            <person name="Tomita M."/>
            <person name="Arakawa K."/>
        </authorList>
    </citation>
    <scope>NUCLEOTIDE SEQUENCE [LARGE SCALE GENOMIC DNA]</scope>
</reference>
<dbReference type="AlphaFoldDB" id="A0A4Y2QSF0"/>